<organism evidence="3">
    <name type="scientific">uncultured Thermomicrobiales bacterium</name>
    <dbReference type="NCBI Taxonomy" id="1645740"/>
    <lineage>
        <taxon>Bacteria</taxon>
        <taxon>Pseudomonadati</taxon>
        <taxon>Thermomicrobiota</taxon>
        <taxon>Thermomicrobia</taxon>
        <taxon>Thermomicrobiales</taxon>
        <taxon>environmental samples</taxon>
    </lineage>
</organism>
<accession>A0A6J4VAR1</accession>
<name>A0A6J4VAR1_9BACT</name>
<evidence type="ECO:0000259" key="2">
    <source>
        <dbReference type="Pfam" id="PF18930"/>
    </source>
</evidence>
<dbReference type="EMBL" id="CADCWM010000611">
    <property type="protein sequence ID" value="CAA9572119.1"/>
    <property type="molecule type" value="Genomic_DNA"/>
</dbReference>
<proteinExistence type="predicted"/>
<feature type="compositionally biased region" description="Basic and acidic residues" evidence="1">
    <location>
        <begin position="86"/>
        <end position="116"/>
    </location>
</feature>
<reference evidence="3" key="1">
    <citation type="submission" date="2020-02" db="EMBL/GenBank/DDBJ databases">
        <authorList>
            <person name="Meier V. D."/>
        </authorList>
    </citation>
    <scope>NUCLEOTIDE SEQUENCE</scope>
    <source>
        <strain evidence="3">AVDCRST_MAG88</strain>
    </source>
</reference>
<feature type="domain" description="DUF5679" evidence="2">
    <location>
        <begin position="4"/>
        <end position="43"/>
    </location>
</feature>
<evidence type="ECO:0000313" key="3">
    <source>
        <dbReference type="EMBL" id="CAA9572119.1"/>
    </source>
</evidence>
<dbReference type="InterPro" id="IPR044044">
    <property type="entry name" value="DUF5679"/>
</dbReference>
<gene>
    <name evidence="3" type="ORF">AVDCRST_MAG88-2441</name>
</gene>
<feature type="region of interest" description="Disordered" evidence="1">
    <location>
        <begin position="47"/>
        <end position="116"/>
    </location>
</feature>
<dbReference type="Pfam" id="PF18930">
    <property type="entry name" value="DUF5679"/>
    <property type="match status" value="1"/>
</dbReference>
<dbReference type="AlphaFoldDB" id="A0A6J4VAR1"/>
<feature type="compositionally biased region" description="Basic and acidic residues" evidence="1">
    <location>
        <begin position="53"/>
        <end position="75"/>
    </location>
</feature>
<protein>
    <recommendedName>
        <fullName evidence="2">DUF5679 domain-containing protein</fullName>
    </recommendedName>
</protein>
<evidence type="ECO:0000256" key="1">
    <source>
        <dbReference type="SAM" id="MobiDB-lite"/>
    </source>
</evidence>
<sequence>MQGYCLKCREKRDIQDPQEVTLKNGRPATQGTCPVCGTKITVIGGAKAAQKVEQSDKSDNFSRRGDEDDKVRDPQVRAAVKPGAKAKAEQFEAEGKDPVTAKIKAETKDQAKAARK</sequence>